<reference evidence="1 2" key="1">
    <citation type="journal article" date="2019" name="Genome Biol. Evol.">
        <title>Insights into the evolution of the New World diploid cottons (Gossypium, subgenus Houzingenia) based on genome sequencing.</title>
        <authorList>
            <person name="Grover C.E."/>
            <person name="Arick M.A. 2nd"/>
            <person name="Thrash A."/>
            <person name="Conover J.L."/>
            <person name="Sanders W.S."/>
            <person name="Peterson D.G."/>
            <person name="Frelichowski J.E."/>
            <person name="Scheffler J.A."/>
            <person name="Scheffler B.E."/>
            <person name="Wendel J.F."/>
        </authorList>
    </citation>
    <scope>NUCLEOTIDE SEQUENCE [LARGE SCALE GENOMIC DNA]</scope>
    <source>
        <strain evidence="1">1</strain>
        <tissue evidence="1">Leaf</tissue>
    </source>
</reference>
<dbReference type="AlphaFoldDB" id="A0A7J9L6H8"/>
<gene>
    <name evidence="1" type="ORF">Goshw_026564</name>
</gene>
<dbReference type="EMBL" id="JABFAF010000004">
    <property type="protein sequence ID" value="MBA0854146.1"/>
    <property type="molecule type" value="Genomic_DNA"/>
</dbReference>
<dbReference type="Proteomes" id="UP000593576">
    <property type="component" value="Unassembled WGS sequence"/>
</dbReference>
<evidence type="ECO:0000313" key="1">
    <source>
        <dbReference type="EMBL" id="MBA0854146.1"/>
    </source>
</evidence>
<evidence type="ECO:0000313" key="2">
    <source>
        <dbReference type="Proteomes" id="UP000593576"/>
    </source>
</evidence>
<proteinExistence type="predicted"/>
<dbReference type="OrthoDB" id="10275244at2759"/>
<evidence type="ECO:0008006" key="3">
    <source>
        <dbReference type="Google" id="ProtNLM"/>
    </source>
</evidence>
<name>A0A7J9L6H8_GOSSC</name>
<accession>A0A7J9L6H8</accession>
<comment type="caution">
    <text evidence="1">The sequence shown here is derived from an EMBL/GenBank/DDBJ whole genome shotgun (WGS) entry which is preliminary data.</text>
</comment>
<keyword evidence="2" id="KW-1185">Reference proteome</keyword>
<protein>
    <recommendedName>
        <fullName evidence="3">RNase H type-1 domain-containing protein</fullName>
    </recommendedName>
</protein>
<sequence>MCRKGDRKEHIEHALLHCCKAQAVWTTTMVPMDGVTWSNFLSGLLSMSNSELSPNCLGTEDGGDVGMRRGLSEATRWKPPPPGCLNLSTFERVTFRPQLAKAFTIQEALLWLKSNHYNHIIIGSDCALVVHALDRSIVDDSKFDYFISDCLMLRMLDNKIWGEPIRLGLSVPPR</sequence>
<organism evidence="1 2">
    <name type="scientific">Gossypium schwendimanii</name>
    <name type="common">Cotton</name>
    <dbReference type="NCBI Taxonomy" id="34291"/>
    <lineage>
        <taxon>Eukaryota</taxon>
        <taxon>Viridiplantae</taxon>
        <taxon>Streptophyta</taxon>
        <taxon>Embryophyta</taxon>
        <taxon>Tracheophyta</taxon>
        <taxon>Spermatophyta</taxon>
        <taxon>Magnoliopsida</taxon>
        <taxon>eudicotyledons</taxon>
        <taxon>Gunneridae</taxon>
        <taxon>Pentapetalae</taxon>
        <taxon>rosids</taxon>
        <taxon>malvids</taxon>
        <taxon>Malvales</taxon>
        <taxon>Malvaceae</taxon>
        <taxon>Malvoideae</taxon>
        <taxon>Gossypium</taxon>
    </lineage>
</organism>